<dbReference type="InterPro" id="IPR052943">
    <property type="entry name" value="TMTC_O-mannosyl-trnsfr"/>
</dbReference>
<protein>
    <submittedName>
        <fullName evidence="2">Uncharacterized protein</fullName>
    </submittedName>
</protein>
<dbReference type="PANTHER" id="PTHR44809:SF1">
    <property type="entry name" value="PROTEIN O-MANNOSYL-TRANSFERASE TMTC1"/>
    <property type="match status" value="1"/>
</dbReference>
<feature type="repeat" description="TPR" evidence="1">
    <location>
        <begin position="51"/>
        <end position="84"/>
    </location>
</feature>
<dbReference type="OrthoDB" id="6193797at2"/>
<dbReference type="PROSITE" id="PS50005">
    <property type="entry name" value="TPR"/>
    <property type="match status" value="2"/>
</dbReference>
<comment type="caution">
    <text evidence="2">The sequence shown here is derived from an EMBL/GenBank/DDBJ whole genome shotgun (WGS) entry which is preliminary data.</text>
</comment>
<dbReference type="PANTHER" id="PTHR44809">
    <property type="match status" value="1"/>
</dbReference>
<proteinExistence type="predicted"/>
<evidence type="ECO:0000256" key="1">
    <source>
        <dbReference type="PROSITE-ProRule" id="PRU00339"/>
    </source>
</evidence>
<evidence type="ECO:0000313" key="2">
    <source>
        <dbReference type="EMBL" id="OYQ31475.1"/>
    </source>
</evidence>
<dbReference type="Proteomes" id="UP000216998">
    <property type="component" value="Unassembled WGS sequence"/>
</dbReference>
<dbReference type="SMART" id="SM00028">
    <property type="entry name" value="TPR"/>
    <property type="match status" value="5"/>
</dbReference>
<dbReference type="EMBL" id="NOXU01000032">
    <property type="protein sequence ID" value="OYQ31475.1"/>
    <property type="molecule type" value="Genomic_DNA"/>
</dbReference>
<keyword evidence="1" id="KW-0802">TPR repeat</keyword>
<reference evidence="2 3" key="1">
    <citation type="submission" date="2017-07" db="EMBL/GenBank/DDBJ databases">
        <title>Niveispirillum cyanobacteriorum sp. nov., isolated from cyanobacterial aggregates in a eutrophic lake.</title>
        <authorList>
            <person name="Cai H."/>
        </authorList>
    </citation>
    <scope>NUCLEOTIDE SEQUENCE [LARGE SCALE GENOMIC DNA]</scope>
    <source>
        <strain evidence="3">TH1-14</strain>
    </source>
</reference>
<dbReference type="Pfam" id="PF14559">
    <property type="entry name" value="TPR_19"/>
    <property type="match status" value="1"/>
</dbReference>
<dbReference type="InterPro" id="IPR011990">
    <property type="entry name" value="TPR-like_helical_dom_sf"/>
</dbReference>
<dbReference type="Gene3D" id="3.40.50.2000">
    <property type="entry name" value="Glycogen Phosphorylase B"/>
    <property type="match status" value="1"/>
</dbReference>
<dbReference type="SUPFAM" id="SSF53756">
    <property type="entry name" value="UDP-Glycosyltransferase/glycogen phosphorylase"/>
    <property type="match status" value="1"/>
</dbReference>
<organism evidence="2 3">
    <name type="scientific">Niveispirillum lacus</name>
    <dbReference type="NCBI Taxonomy" id="1981099"/>
    <lineage>
        <taxon>Bacteria</taxon>
        <taxon>Pseudomonadati</taxon>
        <taxon>Pseudomonadota</taxon>
        <taxon>Alphaproteobacteria</taxon>
        <taxon>Rhodospirillales</taxon>
        <taxon>Azospirillaceae</taxon>
        <taxon>Niveispirillum</taxon>
    </lineage>
</organism>
<keyword evidence="3" id="KW-1185">Reference proteome</keyword>
<evidence type="ECO:0000313" key="3">
    <source>
        <dbReference type="Proteomes" id="UP000216998"/>
    </source>
</evidence>
<dbReference type="AlphaFoldDB" id="A0A255YS52"/>
<dbReference type="Pfam" id="PF13432">
    <property type="entry name" value="TPR_16"/>
    <property type="match status" value="1"/>
</dbReference>
<sequence>MHQRNGGGGRAMVDDAFRMAINAGVQAHAGGRPDLAAAHFAHAVKIAPDHPVALFNLGIALEDAGQGDAALPVLEEALRRRPDHAHTLFRLGSLLVLKGGLERATALLMRLLEGQPDYPDAAFRLGNVQMALGRYDAAAAAYRRALVLAPDAGSVTNNLAGALRRQGRAVEAARLYKRAVRLAPDFADYHKNLGACLISLGQWEEGWPHYDWRHRQAAWGWRRDIPGVPRWDGSPLAGRTILVHFEQGLGDTLQFIRYLSVLKNQGARTLFECQPTMRDILRGVAGIDQLVCHGEPLPQADCHAPLMSLPGLCGSSPQSVPGAKEPYLHPDADRVAAWGRRIARDGFKVGINWQAAGDERSIPLGAFAPLAAVPGIRLFNLQQKVGLDQLQALAGPFGITCFPDAEQDQTHGSFMDTAAIIANLDLVVSCDSAMIHLAGAMGKPAFLALPWLADWRWLTHPDRTVWYDGIRMFRCERESGWDGVLRRIAQSTIDLINLKVIPCQG</sequence>
<feature type="repeat" description="TPR" evidence="1">
    <location>
        <begin position="119"/>
        <end position="152"/>
    </location>
</feature>
<dbReference type="SUPFAM" id="SSF48452">
    <property type="entry name" value="TPR-like"/>
    <property type="match status" value="1"/>
</dbReference>
<accession>A0A255YS52</accession>
<dbReference type="Gene3D" id="1.25.40.10">
    <property type="entry name" value="Tetratricopeptide repeat domain"/>
    <property type="match status" value="1"/>
</dbReference>
<dbReference type="PROSITE" id="PS50293">
    <property type="entry name" value="TPR_REGION"/>
    <property type="match status" value="1"/>
</dbReference>
<dbReference type="InterPro" id="IPR019734">
    <property type="entry name" value="TPR_rpt"/>
</dbReference>
<name>A0A255YS52_9PROT</name>
<gene>
    <name evidence="2" type="ORF">CHU95_20205</name>
</gene>